<protein>
    <submittedName>
        <fullName evidence="1">Uncharacterized protein</fullName>
    </submittedName>
</protein>
<proteinExistence type="predicted"/>
<comment type="caution">
    <text evidence="1">The sequence shown here is derived from an EMBL/GenBank/DDBJ whole genome shotgun (WGS) entry which is preliminary data.</text>
</comment>
<dbReference type="EMBL" id="JAWZYT010005079">
    <property type="protein sequence ID" value="KAK4291679.1"/>
    <property type="molecule type" value="Genomic_DNA"/>
</dbReference>
<evidence type="ECO:0000313" key="1">
    <source>
        <dbReference type="EMBL" id="KAK4291679.1"/>
    </source>
</evidence>
<keyword evidence="2" id="KW-1185">Reference proteome</keyword>
<accession>A0AAE1TQE8</accession>
<reference evidence="1" key="1">
    <citation type="submission" date="2023-11" db="EMBL/GenBank/DDBJ databases">
        <title>Genome assemblies of two species of porcelain crab, Petrolisthes cinctipes and Petrolisthes manimaculis (Anomura: Porcellanidae).</title>
        <authorList>
            <person name="Angst P."/>
        </authorList>
    </citation>
    <scope>NUCLEOTIDE SEQUENCE</scope>
    <source>
        <strain evidence="1">PB745_02</strain>
        <tissue evidence="1">Gill</tissue>
    </source>
</reference>
<sequence>MSSPASYNLQNFSMRNCRSSTAAAVCVIVTSIQSPMIHLSAARHPPVSRPSTKLCIHSEGDVLVCRLQERIITMYWCFSLPPSW</sequence>
<dbReference type="AlphaFoldDB" id="A0AAE1TQE8"/>
<dbReference type="Proteomes" id="UP001292094">
    <property type="component" value="Unassembled WGS sequence"/>
</dbReference>
<organism evidence="1 2">
    <name type="scientific">Petrolisthes manimaculis</name>
    <dbReference type="NCBI Taxonomy" id="1843537"/>
    <lineage>
        <taxon>Eukaryota</taxon>
        <taxon>Metazoa</taxon>
        <taxon>Ecdysozoa</taxon>
        <taxon>Arthropoda</taxon>
        <taxon>Crustacea</taxon>
        <taxon>Multicrustacea</taxon>
        <taxon>Malacostraca</taxon>
        <taxon>Eumalacostraca</taxon>
        <taxon>Eucarida</taxon>
        <taxon>Decapoda</taxon>
        <taxon>Pleocyemata</taxon>
        <taxon>Anomura</taxon>
        <taxon>Galatheoidea</taxon>
        <taxon>Porcellanidae</taxon>
        <taxon>Petrolisthes</taxon>
    </lineage>
</organism>
<name>A0AAE1TQE8_9EUCA</name>
<evidence type="ECO:0000313" key="2">
    <source>
        <dbReference type="Proteomes" id="UP001292094"/>
    </source>
</evidence>
<gene>
    <name evidence="1" type="ORF">Pmani_035514</name>
</gene>